<comment type="caution">
    <text evidence="1">The sequence shown here is derived from an EMBL/GenBank/DDBJ whole genome shotgun (WGS) entry which is preliminary data.</text>
</comment>
<dbReference type="SUPFAM" id="SSF52200">
    <property type="entry name" value="Toll/Interleukin receptor TIR domain"/>
    <property type="match status" value="1"/>
</dbReference>
<proteinExistence type="predicted"/>
<dbReference type="Gene3D" id="3.40.50.10140">
    <property type="entry name" value="Toll/interleukin-1 receptor homology (TIR) domain"/>
    <property type="match status" value="1"/>
</dbReference>
<evidence type="ECO:0000313" key="2">
    <source>
        <dbReference type="Proteomes" id="UP001224418"/>
    </source>
</evidence>
<reference evidence="1 2" key="1">
    <citation type="submission" date="2023-07" db="EMBL/GenBank/DDBJ databases">
        <title>Genomic Encyclopedia of Type Strains, Phase IV (KMG-IV): sequencing the most valuable type-strain genomes for metagenomic binning, comparative biology and taxonomic classification.</title>
        <authorList>
            <person name="Goeker M."/>
        </authorList>
    </citation>
    <scope>NUCLEOTIDE SEQUENCE [LARGE SCALE GENOMIC DNA]</scope>
    <source>
        <strain evidence="1 2">DSM 1400</strain>
    </source>
</reference>
<keyword evidence="2" id="KW-1185">Reference proteome</keyword>
<organism evidence="1 2">
    <name type="scientific">Hathewaya limosa</name>
    <name type="common">Clostridium limosum</name>
    <dbReference type="NCBI Taxonomy" id="1536"/>
    <lineage>
        <taxon>Bacteria</taxon>
        <taxon>Bacillati</taxon>
        <taxon>Bacillota</taxon>
        <taxon>Clostridia</taxon>
        <taxon>Eubacteriales</taxon>
        <taxon>Clostridiaceae</taxon>
        <taxon>Hathewaya</taxon>
    </lineage>
</organism>
<dbReference type="Proteomes" id="UP001224418">
    <property type="component" value="Unassembled WGS sequence"/>
</dbReference>
<sequence>MNKWLFQRLEEWLNSLSNRELECLDSEKFSRFAKIEYDHASEYFKALKKYDIVIEKQITKCPECGEECTIDTSIYENKFTCEECEFTFNYKEFKHHSTVIYKINKQFMMQQERKISSPFNNEGNFNISNIIELSDIVNKKKNENLDKGNIVMEKTDKRLFISHAYADRDYTDPLVELLHDMGIPKSENSKIFYSSKEGYGIPLGMNIYDYLKKKLSEDVIVFFVLSNEYYKSTACLNEMGATWIGAKNYYTLLLPDFEFSGVKGGIDPMKISFKIDNKDKLTELKDIILEKFNLGEINSTIWENSRDKFLKKVSELKERDKFKNSPCKVEIEKVKKIVGKQEITLYTRFINNGEIPVEFTKVDITLIDSDKIEYSFELSEELLLDKVIYSQENRREEIPIELKDTKYNPRNHKSYSTSSRWNKI</sequence>
<accession>A0ABU0JNL8</accession>
<dbReference type="InterPro" id="IPR035897">
    <property type="entry name" value="Toll_tir_struct_dom_sf"/>
</dbReference>
<gene>
    <name evidence="1" type="ORF">QOZ93_000379</name>
</gene>
<dbReference type="RefSeq" id="WP_307354906.1">
    <property type="nucleotide sequence ID" value="NZ_JAUSWN010000002.1"/>
</dbReference>
<evidence type="ECO:0000313" key="1">
    <source>
        <dbReference type="EMBL" id="MDQ0478670.1"/>
    </source>
</evidence>
<dbReference type="EMBL" id="JAUSWN010000002">
    <property type="protein sequence ID" value="MDQ0478670.1"/>
    <property type="molecule type" value="Genomic_DNA"/>
</dbReference>
<evidence type="ECO:0008006" key="3">
    <source>
        <dbReference type="Google" id="ProtNLM"/>
    </source>
</evidence>
<protein>
    <recommendedName>
        <fullName evidence="3">TIR domain-containing protein</fullName>
    </recommendedName>
</protein>
<name>A0ABU0JNL8_HATLI</name>